<dbReference type="GO" id="GO:0050661">
    <property type="term" value="F:NADP binding"/>
    <property type="evidence" value="ECO:0007669"/>
    <property type="project" value="InterPro"/>
</dbReference>
<dbReference type="CDD" id="cd04735">
    <property type="entry name" value="OYE_like_4_FMN"/>
    <property type="match status" value="1"/>
</dbReference>
<keyword evidence="3" id="KW-0288">FMN</keyword>
<proteinExistence type="predicted"/>
<protein>
    <recommendedName>
        <fullName evidence="6">NADH:flavin oxidoreductase/NADH oxidase N-terminal domain-containing protein</fullName>
    </recommendedName>
</protein>
<dbReference type="AlphaFoldDB" id="A0A0C4YKA1"/>
<gene>
    <name evidence="7" type="ORF">RR42_s0814</name>
</gene>
<dbReference type="Gene3D" id="3.20.20.70">
    <property type="entry name" value="Aldolase class I"/>
    <property type="match status" value="1"/>
</dbReference>
<name>A0A0C4YKA1_9BURK</name>
<dbReference type="GO" id="GO:0003959">
    <property type="term" value="F:NADPH dehydrogenase activity"/>
    <property type="evidence" value="ECO:0007669"/>
    <property type="project" value="InterPro"/>
</dbReference>
<dbReference type="PANTHER" id="PTHR43303:SF4">
    <property type="entry name" value="NADPH DEHYDROGENASE C23G7.10C-RELATED"/>
    <property type="match status" value="1"/>
</dbReference>
<organism evidence="7 8">
    <name type="scientific">Cupriavidus basilensis</name>
    <dbReference type="NCBI Taxonomy" id="68895"/>
    <lineage>
        <taxon>Bacteria</taxon>
        <taxon>Pseudomonadati</taxon>
        <taxon>Pseudomonadota</taxon>
        <taxon>Betaproteobacteria</taxon>
        <taxon>Burkholderiales</taxon>
        <taxon>Burkholderiaceae</taxon>
        <taxon>Cupriavidus</taxon>
    </lineage>
</organism>
<dbReference type="GO" id="GO:0010181">
    <property type="term" value="F:FMN binding"/>
    <property type="evidence" value="ECO:0007669"/>
    <property type="project" value="InterPro"/>
</dbReference>
<comment type="cofactor">
    <cofactor evidence="1">
        <name>FMN</name>
        <dbReference type="ChEBI" id="CHEBI:58210"/>
    </cofactor>
</comment>
<dbReference type="EMBL" id="CP010537">
    <property type="protein sequence ID" value="AJG22404.1"/>
    <property type="molecule type" value="Genomic_DNA"/>
</dbReference>
<dbReference type="PANTHER" id="PTHR43303">
    <property type="entry name" value="NADPH DEHYDROGENASE C23G7.10C-RELATED"/>
    <property type="match status" value="1"/>
</dbReference>
<dbReference type="STRING" id="68895.RR42_s0814"/>
<evidence type="ECO:0000256" key="2">
    <source>
        <dbReference type="ARBA" id="ARBA00022630"/>
    </source>
</evidence>
<evidence type="ECO:0000256" key="4">
    <source>
        <dbReference type="ARBA" id="ARBA00022857"/>
    </source>
</evidence>
<evidence type="ECO:0000259" key="6">
    <source>
        <dbReference type="Pfam" id="PF00724"/>
    </source>
</evidence>
<sequence length="386" mass="41554">MTSEHTTLFHPIAFRNGLTLRNRVVMAPMTTWSANPDGSISDAELDYYRRRVQGVGMVITGCTHVTENGIGFTDEFAAYDDRFIPSLRRLADAAKSGGAPAVLQIFHAGNKAVVDAVPEGELVSASAVNALGGPFNRGDVTPRALSQDEILAMVHAFGEATRRAIGAGFDGVELHGAHGFLLQNFFSPRYNQRDDEWGGSQDNRMRFALAVVREAKRVIAAHAKRPFLLGYRISPEEREDGGYRVPDICALGDGLIAEGIDYLHVSLNDVLGARPLGTDTRLTVEQVITHVANRVPVLAAGMLRTPEQAQAALDLGLSLVAVGKGLVMNPDWVGLAESGCGAQIRQELDPAERAEWSIPDGLWRAVEAAPGWIPVRQAETVACALG</sequence>
<dbReference type="Pfam" id="PF00724">
    <property type="entry name" value="Oxidored_FMN"/>
    <property type="match status" value="1"/>
</dbReference>
<evidence type="ECO:0000256" key="3">
    <source>
        <dbReference type="ARBA" id="ARBA00022643"/>
    </source>
</evidence>
<keyword evidence="5" id="KW-0560">Oxidoreductase</keyword>
<feature type="domain" description="NADH:flavin oxidoreductase/NADH oxidase N-terminal" evidence="6">
    <location>
        <begin position="8"/>
        <end position="339"/>
    </location>
</feature>
<keyword evidence="8" id="KW-1185">Reference proteome</keyword>
<dbReference type="SUPFAM" id="SSF51395">
    <property type="entry name" value="FMN-linked oxidoreductases"/>
    <property type="match status" value="1"/>
</dbReference>
<keyword evidence="4" id="KW-0521">NADP</keyword>
<reference evidence="7 8" key="1">
    <citation type="journal article" date="2015" name="Genome Announc.">
        <title>Complete Genome Sequence of Cupriavidus basilensis 4G11, Isolated from the Oak Ridge Field Research Center Site.</title>
        <authorList>
            <person name="Ray J."/>
            <person name="Waters R.J."/>
            <person name="Skerker J.M."/>
            <person name="Kuehl J.V."/>
            <person name="Price M.N."/>
            <person name="Huang J."/>
            <person name="Chakraborty R."/>
            <person name="Arkin A.P."/>
            <person name="Deutschbauer A."/>
        </authorList>
    </citation>
    <scope>NUCLEOTIDE SEQUENCE [LARGE SCALE GENOMIC DNA]</scope>
    <source>
        <strain evidence="7">4G11</strain>
    </source>
</reference>
<evidence type="ECO:0000313" key="7">
    <source>
        <dbReference type="EMBL" id="AJG22404.1"/>
    </source>
</evidence>
<dbReference type="InterPro" id="IPR001155">
    <property type="entry name" value="OxRdtase_FMN_N"/>
</dbReference>
<dbReference type="InterPro" id="IPR044152">
    <property type="entry name" value="YqjM-like"/>
</dbReference>
<dbReference type="KEGG" id="cbw:RR42_s0814"/>
<evidence type="ECO:0000256" key="1">
    <source>
        <dbReference type="ARBA" id="ARBA00001917"/>
    </source>
</evidence>
<dbReference type="RefSeq" id="WP_043353850.1">
    <property type="nucleotide sequence ID" value="NZ_CP010537.1"/>
</dbReference>
<accession>A0A0C4YKA1</accession>
<dbReference type="OrthoDB" id="8985337at2"/>
<dbReference type="Proteomes" id="UP000031843">
    <property type="component" value="Chromosome secondary"/>
</dbReference>
<evidence type="ECO:0000256" key="5">
    <source>
        <dbReference type="ARBA" id="ARBA00023002"/>
    </source>
</evidence>
<evidence type="ECO:0000313" key="8">
    <source>
        <dbReference type="Proteomes" id="UP000031843"/>
    </source>
</evidence>
<dbReference type="InterPro" id="IPR013785">
    <property type="entry name" value="Aldolase_TIM"/>
</dbReference>
<keyword evidence="2" id="KW-0285">Flavoprotein</keyword>